<dbReference type="InterPro" id="IPR036420">
    <property type="entry name" value="BRCT_dom_sf"/>
</dbReference>
<dbReference type="GO" id="GO:0005634">
    <property type="term" value="C:nucleus"/>
    <property type="evidence" value="ECO:0007669"/>
    <property type="project" value="UniProtKB-SubCell"/>
</dbReference>
<evidence type="ECO:0000313" key="11">
    <source>
        <dbReference type="Proteomes" id="UP000193719"/>
    </source>
</evidence>
<dbReference type="EC" id="3.1.3.16" evidence="6"/>
<dbReference type="InterPro" id="IPR004274">
    <property type="entry name" value="FCP1_dom"/>
</dbReference>
<dbReference type="OrthoDB" id="10249888at2759"/>
<dbReference type="InterPro" id="IPR039189">
    <property type="entry name" value="Fcp1"/>
</dbReference>
<feature type="region of interest" description="Disordered" evidence="7">
    <location>
        <begin position="575"/>
        <end position="821"/>
    </location>
</feature>
<reference evidence="10 11" key="1">
    <citation type="submission" date="2016-08" db="EMBL/GenBank/DDBJ databases">
        <title>Genomes of anaerobic fungi encode conserved fungal cellulosomes for biomass hydrolysis.</title>
        <authorList>
            <consortium name="DOE Joint Genome Institute"/>
            <person name="Haitjema C.H."/>
            <person name="Gilmore S.P."/>
            <person name="Henske J.K."/>
            <person name="Solomon K.V."/>
            <person name="De Groot R."/>
            <person name="Kuo A."/>
            <person name="Mondo S.J."/>
            <person name="Salamov A.A."/>
            <person name="Labutti K."/>
            <person name="Zhao Z."/>
            <person name="Chiniquy J."/>
            <person name="Barry K."/>
            <person name="Brewer H.M."/>
            <person name="Purvine S.O."/>
            <person name="Wright A.T."/>
            <person name="Boxma B."/>
            <person name="Van Alen T."/>
            <person name="Hackstein J.H."/>
            <person name="Baker S.E."/>
            <person name="Grigoriev I.V."/>
            <person name="O'Malley M.A."/>
        </authorList>
    </citation>
    <scope>NUCLEOTIDE SEQUENCE [LARGE SCALE GENOMIC DNA]</scope>
    <source>
        <strain evidence="11">finn</strain>
    </source>
</reference>
<evidence type="ECO:0000256" key="1">
    <source>
        <dbReference type="ARBA" id="ARBA00004123"/>
    </source>
</evidence>
<comment type="caution">
    <text evidence="10">The sequence shown here is derived from an EMBL/GenBank/DDBJ whole genome shotgun (WGS) entry which is preliminary data.</text>
</comment>
<comment type="catalytic activity">
    <reaction evidence="4 6">
        <text>O-phospho-L-seryl-[protein] + H2O = L-seryl-[protein] + phosphate</text>
        <dbReference type="Rhea" id="RHEA:20629"/>
        <dbReference type="Rhea" id="RHEA-COMP:9863"/>
        <dbReference type="Rhea" id="RHEA-COMP:11604"/>
        <dbReference type="ChEBI" id="CHEBI:15377"/>
        <dbReference type="ChEBI" id="CHEBI:29999"/>
        <dbReference type="ChEBI" id="CHEBI:43474"/>
        <dbReference type="ChEBI" id="CHEBI:83421"/>
        <dbReference type="EC" id="3.1.3.16"/>
    </reaction>
</comment>
<evidence type="ECO:0000259" key="9">
    <source>
        <dbReference type="PROSITE" id="PS50969"/>
    </source>
</evidence>
<dbReference type="Pfam" id="PF03031">
    <property type="entry name" value="NIF"/>
    <property type="match status" value="1"/>
</dbReference>
<evidence type="ECO:0000256" key="3">
    <source>
        <dbReference type="ARBA" id="ARBA00023242"/>
    </source>
</evidence>
<dbReference type="PROSITE" id="PS50969">
    <property type="entry name" value="FCP1"/>
    <property type="match status" value="1"/>
</dbReference>
<feature type="compositionally biased region" description="Acidic residues" evidence="7">
    <location>
        <begin position="672"/>
        <end position="686"/>
    </location>
</feature>
<dbReference type="EMBL" id="MCFH01000078">
    <property type="protein sequence ID" value="ORX41793.1"/>
    <property type="molecule type" value="Genomic_DNA"/>
</dbReference>
<feature type="compositionally biased region" description="Acidic residues" evidence="7">
    <location>
        <begin position="803"/>
        <end position="821"/>
    </location>
</feature>
<dbReference type="SMART" id="SM00292">
    <property type="entry name" value="BRCT"/>
    <property type="match status" value="1"/>
</dbReference>
<protein>
    <recommendedName>
        <fullName evidence="6">RNA polymerase II subunit A C-terminal domain phosphatase</fullName>
        <ecNumber evidence="6">3.1.3.16</ecNumber>
    </recommendedName>
</protein>
<evidence type="ECO:0000256" key="7">
    <source>
        <dbReference type="SAM" id="MobiDB-lite"/>
    </source>
</evidence>
<dbReference type="InterPro" id="IPR001357">
    <property type="entry name" value="BRCT_dom"/>
</dbReference>
<feature type="compositionally biased region" description="Low complexity" evidence="7">
    <location>
        <begin position="577"/>
        <end position="589"/>
    </location>
</feature>
<dbReference type="GO" id="GO:0008420">
    <property type="term" value="F:RNA polymerase II CTD heptapeptide repeat phosphatase activity"/>
    <property type="evidence" value="ECO:0007669"/>
    <property type="project" value="UniProtKB-UniRule"/>
</dbReference>
<dbReference type="PANTHER" id="PTHR23081:SF36">
    <property type="entry name" value="RNA POLYMERASE II SUBUNIT A C-TERMINAL DOMAIN PHOSPHATASE"/>
    <property type="match status" value="1"/>
</dbReference>
<dbReference type="Gene3D" id="1.10.287.10">
    <property type="entry name" value="S15/NS1, RNA-binding"/>
    <property type="match status" value="1"/>
</dbReference>
<feature type="compositionally biased region" description="Basic and acidic residues" evidence="7">
    <location>
        <begin position="329"/>
        <end position="356"/>
    </location>
</feature>
<dbReference type="PANTHER" id="PTHR23081">
    <property type="entry name" value="RNA POLYMERASE II CTD PHOSPHATASE"/>
    <property type="match status" value="1"/>
</dbReference>
<dbReference type="SUPFAM" id="SSF56784">
    <property type="entry name" value="HAD-like"/>
    <property type="match status" value="1"/>
</dbReference>
<reference evidence="10 11" key="2">
    <citation type="submission" date="2016-08" db="EMBL/GenBank/DDBJ databases">
        <title>Pervasive Adenine N6-methylation of Active Genes in Fungi.</title>
        <authorList>
            <consortium name="DOE Joint Genome Institute"/>
            <person name="Mondo S.J."/>
            <person name="Dannebaum R.O."/>
            <person name="Kuo R.C."/>
            <person name="Labutti K."/>
            <person name="Haridas S."/>
            <person name="Kuo A."/>
            <person name="Salamov A."/>
            <person name="Ahrendt S.R."/>
            <person name="Lipzen A."/>
            <person name="Sullivan W."/>
            <person name="Andreopoulos W.B."/>
            <person name="Clum A."/>
            <person name="Lindquist E."/>
            <person name="Daum C."/>
            <person name="Ramamoorthy G.K."/>
            <person name="Gryganskyi A."/>
            <person name="Culley D."/>
            <person name="Magnuson J.K."/>
            <person name="James T.Y."/>
            <person name="O'Malley M.A."/>
            <person name="Stajich J.E."/>
            <person name="Spatafora J.W."/>
            <person name="Visel A."/>
            <person name="Grigoriev I.V."/>
        </authorList>
    </citation>
    <scope>NUCLEOTIDE SEQUENCE [LARGE SCALE GENOMIC DNA]</scope>
    <source>
        <strain evidence="11">finn</strain>
    </source>
</reference>
<keyword evidence="11" id="KW-1185">Reference proteome</keyword>
<dbReference type="Pfam" id="PF00533">
    <property type="entry name" value="BRCT"/>
    <property type="match status" value="1"/>
</dbReference>
<keyword evidence="2 6" id="KW-0378">Hydrolase</keyword>
<feature type="compositionally biased region" description="Basic residues" evidence="7">
    <location>
        <begin position="652"/>
        <end position="661"/>
    </location>
</feature>
<comment type="subcellular location">
    <subcellularLocation>
        <location evidence="1 6">Nucleus</location>
    </subcellularLocation>
</comment>
<dbReference type="InterPro" id="IPR036412">
    <property type="entry name" value="HAD-like_sf"/>
</dbReference>
<dbReference type="InterPro" id="IPR011947">
    <property type="entry name" value="FCP1_euk"/>
</dbReference>
<gene>
    <name evidence="10" type="ORF">BCR36DRAFT_363604</name>
</gene>
<dbReference type="CDD" id="cd17729">
    <property type="entry name" value="BRCT_CTDP1"/>
    <property type="match status" value="1"/>
</dbReference>
<dbReference type="InterPro" id="IPR023214">
    <property type="entry name" value="HAD_sf"/>
</dbReference>
<feature type="compositionally biased region" description="Acidic residues" evidence="7">
    <location>
        <begin position="698"/>
        <end position="714"/>
    </location>
</feature>
<accession>A0A1Y1UUV7</accession>
<evidence type="ECO:0000256" key="6">
    <source>
        <dbReference type="RuleBase" id="RU366066"/>
    </source>
</evidence>
<feature type="compositionally biased region" description="Acidic residues" evidence="7">
    <location>
        <begin position="607"/>
        <end position="619"/>
    </location>
</feature>
<evidence type="ECO:0000313" key="10">
    <source>
        <dbReference type="EMBL" id="ORX41793.1"/>
    </source>
</evidence>
<dbReference type="PROSITE" id="PS50172">
    <property type="entry name" value="BRCT"/>
    <property type="match status" value="1"/>
</dbReference>
<feature type="domain" description="BRCT" evidence="8">
    <location>
        <begin position="413"/>
        <end position="506"/>
    </location>
</feature>
<feature type="region of interest" description="Disordered" evidence="7">
    <location>
        <begin position="322"/>
        <end position="360"/>
    </location>
</feature>
<evidence type="ECO:0000256" key="4">
    <source>
        <dbReference type="ARBA" id="ARBA00047761"/>
    </source>
</evidence>
<dbReference type="STRING" id="1754191.A0A1Y1UUV7"/>
<feature type="compositionally biased region" description="Basic and acidic residues" evidence="7">
    <location>
        <begin position="662"/>
        <end position="671"/>
    </location>
</feature>
<organism evidence="10 11">
    <name type="scientific">Piromyces finnis</name>
    <dbReference type="NCBI Taxonomy" id="1754191"/>
    <lineage>
        <taxon>Eukaryota</taxon>
        <taxon>Fungi</taxon>
        <taxon>Fungi incertae sedis</taxon>
        <taxon>Chytridiomycota</taxon>
        <taxon>Chytridiomycota incertae sedis</taxon>
        <taxon>Neocallimastigomycetes</taxon>
        <taxon>Neocallimastigales</taxon>
        <taxon>Neocallimastigaceae</taxon>
        <taxon>Piromyces</taxon>
    </lineage>
</organism>
<feature type="compositionally biased region" description="Acidic residues" evidence="7">
    <location>
        <begin position="737"/>
        <end position="777"/>
    </location>
</feature>
<feature type="domain" description="FCP1 homology" evidence="9">
    <location>
        <begin position="154"/>
        <end position="327"/>
    </location>
</feature>
<dbReference type="SUPFAM" id="SSF52113">
    <property type="entry name" value="BRCT domain"/>
    <property type="match status" value="1"/>
</dbReference>
<keyword evidence="3 6" id="KW-0539">Nucleus</keyword>
<dbReference type="AlphaFoldDB" id="A0A1Y1UUV7"/>
<dbReference type="Gene3D" id="3.40.50.1000">
    <property type="entry name" value="HAD superfamily/HAD-like"/>
    <property type="match status" value="1"/>
</dbReference>
<dbReference type="CDD" id="cd07521">
    <property type="entry name" value="HAD_FCP1-like"/>
    <property type="match status" value="1"/>
</dbReference>
<evidence type="ECO:0000259" key="8">
    <source>
        <dbReference type="PROSITE" id="PS50172"/>
    </source>
</evidence>
<dbReference type="Gene3D" id="3.40.50.10190">
    <property type="entry name" value="BRCT domain"/>
    <property type="match status" value="1"/>
</dbReference>
<comment type="function">
    <text evidence="6">This promotes the activity of RNA polymerase II.</text>
</comment>
<dbReference type="Proteomes" id="UP000193719">
    <property type="component" value="Unassembled WGS sequence"/>
</dbReference>
<comment type="catalytic activity">
    <reaction evidence="5 6">
        <text>O-phospho-L-threonyl-[protein] + H2O = L-threonyl-[protein] + phosphate</text>
        <dbReference type="Rhea" id="RHEA:47004"/>
        <dbReference type="Rhea" id="RHEA-COMP:11060"/>
        <dbReference type="Rhea" id="RHEA-COMP:11605"/>
        <dbReference type="ChEBI" id="CHEBI:15377"/>
        <dbReference type="ChEBI" id="CHEBI:30013"/>
        <dbReference type="ChEBI" id="CHEBI:43474"/>
        <dbReference type="ChEBI" id="CHEBI:61977"/>
        <dbReference type="EC" id="3.1.3.16"/>
    </reaction>
</comment>
<dbReference type="SMART" id="SM00577">
    <property type="entry name" value="CPDc"/>
    <property type="match status" value="1"/>
</dbReference>
<dbReference type="NCBIfam" id="TIGR02250">
    <property type="entry name" value="FCP1_euk"/>
    <property type="match status" value="1"/>
</dbReference>
<feature type="compositionally biased region" description="Low complexity" evidence="7">
    <location>
        <begin position="720"/>
        <end position="732"/>
    </location>
</feature>
<evidence type="ECO:0000256" key="2">
    <source>
        <dbReference type="ARBA" id="ARBA00022801"/>
    </source>
</evidence>
<name>A0A1Y1UUV7_9FUNG</name>
<sequence>METTSVIEIPEQHLPAKIISVKVEKDQQIDKNTLICLYEISEDNPETQKLISFERNNIEELRSSVLGKIEEINIKVGQVIDTKNFAVIKVVEPCSHAVQWKGMCSLCGKDCSIDDFAGSDSSRATIRMAHDASELFVSQQEAQRLEKENTGRLIKQKKLSLILDLDQTIIHATIDPTIGEWQNDPNNPNYEVLKDVHHFVLPDSATIYYIKLRPGVREFLKEMNKYYELHIYTMGTRSYANAIAKIIDPTSEYFGNRILSRDESGSFALKSIQRLFPCDQSMVVVIDDRADVWAWSENLIKVQPYNFFVGIGDINNTAALIQRQQQQQQEKEQSSDKTSNNKKEDSKGKEKEENKIDIPIPEQSEIAKSSLLIDNDRELDVVNRVLKNIHTTYYEKYDKKEKDISVQAIMKNMRYKVLGGKNILFSSVIPLNQDPSTTDIWNLTILFGGTPYTTVNPELTHVVAGKNGTTKVNQARRIPGIKIVKPEWLLQSIYNWKLEDEEKYIIESESNEDDSKMFDFIDNSDINMNSNFHIDDEILTDDDKIIRGIMAEPLVDLNELSNEWDDMDMEIEEAIGDSNDNDSFTNDSDFPSDDDNDNMPDPNYSLDDNDESDDNDDNDDNKYGGKVKVISKDGDVQFNYDEYENDEDFKKAKIGKRKRSSTKTDETHSSDDENSNSESEEDDNGDEDHKKKKKHLDDDSEEDNSQSINDESEDISQSYSESETNSNINSENAYYSEDNDDSTNDLEAELEAMVENEDDSSIATSDNEEDEEDDDDGNEIKDNETEDDSERINSDDQINNESGIEETFEEEDDDDDEDNDE</sequence>
<evidence type="ECO:0000256" key="5">
    <source>
        <dbReference type="ARBA" id="ARBA00048336"/>
    </source>
</evidence>
<proteinExistence type="predicted"/>